<dbReference type="EMBL" id="LVKK01000001">
    <property type="protein sequence ID" value="OAG45415.1"/>
    <property type="molecule type" value="Genomic_DNA"/>
</dbReference>
<gene>
    <name evidence="2" type="ORF">AYO21_00049</name>
</gene>
<evidence type="ECO:0000313" key="3">
    <source>
        <dbReference type="Proteomes" id="UP000077002"/>
    </source>
</evidence>
<dbReference type="AlphaFoldDB" id="A0A177FMC3"/>
<dbReference type="RefSeq" id="XP_022517367.1">
    <property type="nucleotide sequence ID" value="XM_022650041.1"/>
</dbReference>
<evidence type="ECO:0000256" key="1">
    <source>
        <dbReference type="SAM" id="Phobius"/>
    </source>
</evidence>
<feature type="transmembrane region" description="Helical" evidence="1">
    <location>
        <begin position="84"/>
        <end position="101"/>
    </location>
</feature>
<evidence type="ECO:0000313" key="2">
    <source>
        <dbReference type="EMBL" id="OAG45415.1"/>
    </source>
</evidence>
<organism evidence="2 3">
    <name type="scientific">Fonsecaea monophora</name>
    <dbReference type="NCBI Taxonomy" id="254056"/>
    <lineage>
        <taxon>Eukaryota</taxon>
        <taxon>Fungi</taxon>
        <taxon>Dikarya</taxon>
        <taxon>Ascomycota</taxon>
        <taxon>Pezizomycotina</taxon>
        <taxon>Eurotiomycetes</taxon>
        <taxon>Chaetothyriomycetidae</taxon>
        <taxon>Chaetothyriales</taxon>
        <taxon>Herpotrichiellaceae</taxon>
        <taxon>Fonsecaea</taxon>
    </lineage>
</organism>
<keyword evidence="3" id="KW-1185">Reference proteome</keyword>
<name>A0A177FMC3_9EURO</name>
<comment type="caution">
    <text evidence="2">The sequence shown here is derived from an EMBL/GenBank/DDBJ whole genome shotgun (WGS) entry which is preliminary data.</text>
</comment>
<dbReference type="Proteomes" id="UP000077002">
    <property type="component" value="Unassembled WGS sequence"/>
</dbReference>
<protein>
    <submittedName>
        <fullName evidence="2">Uncharacterized protein</fullName>
    </submittedName>
</protein>
<accession>A0A177FMC3</accession>
<keyword evidence="1" id="KW-1133">Transmembrane helix</keyword>
<dbReference type="GeneID" id="34595231"/>
<dbReference type="OrthoDB" id="3934656at2759"/>
<sequence length="108" mass="11982">MPTTQKETLKKYGSPARIGPSLLVTDDPDLLGHMSAPGSKWTRSSWYEGMKLDSRANNIFSERDERRHAEMRSKTIGAVNSPELYAFPVTLVFTFLIVLTGDKYSGGG</sequence>
<keyword evidence="1" id="KW-0812">Transmembrane</keyword>
<proteinExistence type="predicted"/>
<keyword evidence="1" id="KW-0472">Membrane</keyword>
<reference evidence="2 3" key="1">
    <citation type="submission" date="2016-03" db="EMBL/GenBank/DDBJ databases">
        <title>Draft genome sequence of the Fonsecaea monophora CBS 269.37.</title>
        <authorList>
            <person name="Bombassaro A."/>
            <person name="Vinicius W.A."/>
            <person name="De Hoog S."/>
            <person name="Sun J."/>
            <person name="Souza E.M."/>
            <person name="Raittz R.T."/>
            <person name="Costa F."/>
            <person name="Leao A.C."/>
            <person name="Tadra-Sfeir M.Z."/>
            <person name="Baura V."/>
            <person name="Balsanelli E."/>
            <person name="Pedrosa F.O."/>
            <person name="Moreno L.F."/>
            <person name="Steffens M.B."/>
            <person name="Xi L."/>
            <person name="Bocca A.L."/>
            <person name="Felipe M.S."/>
            <person name="Teixeira M."/>
            <person name="Telles Filho F.Q."/>
            <person name="Azevedo C.M."/>
            <person name="Gomes R."/>
            <person name="Vicente V.A."/>
        </authorList>
    </citation>
    <scope>NUCLEOTIDE SEQUENCE [LARGE SCALE GENOMIC DNA]</scope>
    <source>
        <strain evidence="2 3">CBS 269.37</strain>
    </source>
</reference>